<evidence type="ECO:0000313" key="3">
    <source>
        <dbReference type="Proteomes" id="UP000245753"/>
    </source>
</evidence>
<keyword evidence="1" id="KW-0472">Membrane</keyword>
<organism evidence="2 3">
    <name type="scientific">Bifidobacterium catulorum</name>
    <dbReference type="NCBI Taxonomy" id="1630173"/>
    <lineage>
        <taxon>Bacteria</taxon>
        <taxon>Bacillati</taxon>
        <taxon>Actinomycetota</taxon>
        <taxon>Actinomycetes</taxon>
        <taxon>Bifidobacteriales</taxon>
        <taxon>Bifidobacteriaceae</taxon>
        <taxon>Bifidobacterium</taxon>
    </lineage>
</organism>
<dbReference type="AlphaFoldDB" id="A0A2U2MSK6"/>
<proteinExistence type="predicted"/>
<dbReference type="EMBL" id="QFFN01000012">
    <property type="protein sequence ID" value="PWG59820.1"/>
    <property type="molecule type" value="Genomic_DNA"/>
</dbReference>
<protein>
    <submittedName>
        <fullName evidence="2">Uncharacterized protein</fullName>
    </submittedName>
</protein>
<evidence type="ECO:0000313" key="2">
    <source>
        <dbReference type="EMBL" id="PWG59820.1"/>
    </source>
</evidence>
<evidence type="ECO:0000256" key="1">
    <source>
        <dbReference type="SAM" id="Phobius"/>
    </source>
</evidence>
<sequence>MWTMADGRFTAVAPSETGPYAFATFALLAAAVALCLASVLLGRPRQRRQIRQGAHRPQAGRGEWLDAIDDIRSRFHEGQLDEDDAFAELAALARRFASDRLGRDVTNHTLAELDRLPRSRGGGRGVDLLRQTIRALYPPEFAEPAVHAGPARPTVDEAAGWVSNLVERWRAR</sequence>
<gene>
    <name evidence="2" type="ORF">DF200_05705</name>
</gene>
<feature type="transmembrane region" description="Helical" evidence="1">
    <location>
        <begin position="20"/>
        <end position="41"/>
    </location>
</feature>
<dbReference type="Proteomes" id="UP000245753">
    <property type="component" value="Unassembled WGS sequence"/>
</dbReference>
<keyword evidence="1" id="KW-0812">Transmembrane</keyword>
<comment type="caution">
    <text evidence="2">The sequence shown here is derived from an EMBL/GenBank/DDBJ whole genome shotgun (WGS) entry which is preliminary data.</text>
</comment>
<accession>A0A2U2MSK6</accession>
<name>A0A2U2MSK6_9BIFI</name>
<reference evidence="2 3" key="1">
    <citation type="journal article" date="2018" name="Int. J. Syst. Evol. Microbiol.">
        <title>Bifidobacterium catulorum sp. nov., a novel taxon from the faeces of the baby common marmoset (Callithrix jacchus).</title>
        <authorList>
            <person name="Modesto M."/>
            <person name="Michelini S."/>
            <person name="Oki K."/>
            <person name="Biavati B."/>
            <person name="Watanabe K."/>
            <person name="Mattarelli P."/>
        </authorList>
    </citation>
    <scope>NUCLEOTIDE SEQUENCE [LARGE SCALE GENOMIC DNA]</scope>
    <source>
        <strain evidence="2 3">MRM 8.19</strain>
    </source>
</reference>
<keyword evidence="1" id="KW-1133">Transmembrane helix</keyword>
<keyword evidence="3" id="KW-1185">Reference proteome</keyword>